<protein>
    <recommendedName>
        <fullName evidence="5">Ricin B lectin domain-containing protein</fullName>
    </recommendedName>
</protein>
<proteinExistence type="predicted"/>
<reference evidence="3 4" key="1">
    <citation type="submission" date="2014-06" db="EMBL/GenBank/DDBJ databases">
        <title>Evolutionary Origins and Diversification of the Mycorrhizal Mutualists.</title>
        <authorList>
            <consortium name="DOE Joint Genome Institute"/>
            <consortium name="Mycorrhizal Genomics Consortium"/>
            <person name="Kohler A."/>
            <person name="Kuo A."/>
            <person name="Nagy L.G."/>
            <person name="Floudas D."/>
            <person name="Copeland A."/>
            <person name="Barry K.W."/>
            <person name="Cichocki N."/>
            <person name="Veneault-Fourrey C."/>
            <person name="LaButti K."/>
            <person name="Lindquist E.A."/>
            <person name="Lipzen A."/>
            <person name="Lundell T."/>
            <person name="Morin E."/>
            <person name="Murat C."/>
            <person name="Riley R."/>
            <person name="Ohm R."/>
            <person name="Sun H."/>
            <person name="Tunlid A."/>
            <person name="Henrissat B."/>
            <person name="Grigoriev I.V."/>
            <person name="Hibbett D.S."/>
            <person name="Martin F."/>
        </authorList>
    </citation>
    <scope>NUCLEOTIDE SEQUENCE [LARGE SCALE GENOMIC DNA]</scope>
    <source>
        <strain evidence="3 4">FD-325 SS-3</strain>
    </source>
</reference>
<evidence type="ECO:0000313" key="3">
    <source>
        <dbReference type="EMBL" id="KII84331.1"/>
    </source>
</evidence>
<accession>A0A0C9SKU2</accession>
<dbReference type="InterPro" id="IPR035992">
    <property type="entry name" value="Ricin_B-like_lectins"/>
</dbReference>
<dbReference type="Gene3D" id="2.80.10.50">
    <property type="match status" value="2"/>
</dbReference>
<keyword evidence="2" id="KW-0732">Signal</keyword>
<evidence type="ECO:0000256" key="1">
    <source>
        <dbReference type="SAM" id="MobiDB-lite"/>
    </source>
</evidence>
<dbReference type="PROSITE" id="PS50231">
    <property type="entry name" value="RICIN_B_LECTIN"/>
    <property type="match status" value="2"/>
</dbReference>
<feature type="region of interest" description="Disordered" evidence="1">
    <location>
        <begin position="225"/>
        <end position="293"/>
    </location>
</feature>
<dbReference type="Proteomes" id="UP000053263">
    <property type="component" value="Unassembled WGS sequence"/>
</dbReference>
<keyword evidence="4" id="KW-1185">Reference proteome</keyword>
<dbReference type="AlphaFoldDB" id="A0A0C9SKU2"/>
<dbReference type="HOGENOM" id="CLU_023261_0_0_1"/>
<name>A0A0C9SKU2_PLICR</name>
<dbReference type="CDD" id="cd00161">
    <property type="entry name" value="beta-trefoil_Ricin-like"/>
    <property type="match status" value="1"/>
</dbReference>
<evidence type="ECO:0008006" key="5">
    <source>
        <dbReference type="Google" id="ProtNLM"/>
    </source>
</evidence>
<evidence type="ECO:0000313" key="4">
    <source>
        <dbReference type="Proteomes" id="UP000053263"/>
    </source>
</evidence>
<feature type="compositionally biased region" description="Low complexity" evidence="1">
    <location>
        <begin position="240"/>
        <end position="286"/>
    </location>
</feature>
<dbReference type="EMBL" id="KN832571">
    <property type="protein sequence ID" value="KII84331.1"/>
    <property type="molecule type" value="Genomic_DNA"/>
</dbReference>
<evidence type="ECO:0000256" key="2">
    <source>
        <dbReference type="SAM" id="SignalP"/>
    </source>
</evidence>
<dbReference type="SUPFAM" id="SSF50370">
    <property type="entry name" value="Ricin B-like lectins"/>
    <property type="match status" value="2"/>
</dbReference>
<feature type="signal peptide" evidence="2">
    <location>
        <begin position="1"/>
        <end position="19"/>
    </location>
</feature>
<organism evidence="3 4">
    <name type="scientific">Plicaturopsis crispa FD-325 SS-3</name>
    <dbReference type="NCBI Taxonomy" id="944288"/>
    <lineage>
        <taxon>Eukaryota</taxon>
        <taxon>Fungi</taxon>
        <taxon>Dikarya</taxon>
        <taxon>Basidiomycota</taxon>
        <taxon>Agaricomycotina</taxon>
        <taxon>Agaricomycetes</taxon>
        <taxon>Agaricomycetidae</taxon>
        <taxon>Amylocorticiales</taxon>
        <taxon>Amylocorticiaceae</taxon>
        <taxon>Plicatura</taxon>
        <taxon>Plicaturopsis crispa</taxon>
    </lineage>
</organism>
<feature type="chain" id="PRO_5002203568" description="Ricin B lectin domain-containing protein" evidence="2">
    <location>
        <begin position="20"/>
        <end position="460"/>
    </location>
</feature>
<dbReference type="OrthoDB" id="5383818at2759"/>
<sequence>MLAKFTVAALVLGFQLAEAAPVYFPRTVTSLDQSQIAEAQPRDDTATRAFTAAPIKTSDGQCLTVDKLGGDARENLIPITAAACDGSAGQQWDVITNGKHANQPGFANFVSTLTNGCMNFDDRRAPGNQVLLFSCGGRADGGGDVVNSQLFTFANGAGAAPLPLVPQSGNNASCFAVKNGALDVSACDPTKPAADQLFTIGASGKAAAPDSASASASATASATATTSAKASAKASKKGSKASATASDSASSSASATASTSVAAKANNAQVTPAPSSTTASATATTPDAVSRAGGVLNPSAAAEANPKDNTATRAFTGAAVKTSDGKCLSIDPAAGDFRENLIPVTIADCDGSDGQKFDVITKGVHQDAQGQALIVSSETNGCLNFDPRRAAGDQVILFSCGGRADGGGAVTNSQQFAFTGGNGPLPLTPNNAAGTCLVNNGGKLDSAPCDKSDAQNFTFA</sequence>
<gene>
    <name evidence="3" type="ORF">PLICRDRAFT_117994</name>
</gene>